<dbReference type="EMBL" id="CAMKVN010001869">
    <property type="protein sequence ID" value="CAI2178501.1"/>
    <property type="molecule type" value="Genomic_DNA"/>
</dbReference>
<dbReference type="Gene3D" id="3.30.710.10">
    <property type="entry name" value="Potassium Channel Kv1.1, Chain A"/>
    <property type="match status" value="1"/>
</dbReference>
<dbReference type="InterPro" id="IPR043136">
    <property type="entry name" value="B30.2/SPRY_sf"/>
</dbReference>
<dbReference type="InterPro" id="IPR003877">
    <property type="entry name" value="SPRY_dom"/>
</dbReference>
<sequence length="404" mass="46486">MKIVLEFLYTGTIEASFNEDNLVEANLAADFFQLSELQRLIVKNLKDAFDENVSDVNRSPELLSVMISKMPFHQKSSAGGEEIVNDQLLDFLAESVAKIHFDNIPLSTFSIDALAYVLSYTFNSNKTFSTPEYMVFRYSVLLAAQHIDLDTYNMLEARLPDLDFVEIFLEDEQEFNHKKFNKVRQKIYRLIHPLIKFIDFRRIDGRILSRIIEPLGIIPSSIIIEAYRNYSTNKRNLPSTRGITKIYWDEGGSGGHIYVMGEGSIATTNHQCYENIRTNFVISNNGTYEWDIRIEEIGRLELCVGVHANSKFNYDLFGACQKNTWLLSSAGVLYSHTGSTFINYKFSKGDQITLRLNMNERTLVFSFNGKMLLITELKRKRKYYPIVSLNHPAKVRLSPNLRQA</sequence>
<feature type="domain" description="B30.2/SPRY" evidence="1">
    <location>
        <begin position="225"/>
        <end position="404"/>
    </location>
</feature>
<gene>
    <name evidence="2" type="ORF">FWILDA_LOCUS8617</name>
</gene>
<accession>A0A9W4X107</accession>
<reference evidence="2" key="1">
    <citation type="submission" date="2022-08" db="EMBL/GenBank/DDBJ databases">
        <authorList>
            <person name="Kallberg Y."/>
            <person name="Tangrot J."/>
            <person name="Rosling A."/>
        </authorList>
    </citation>
    <scope>NUCLEOTIDE SEQUENCE</scope>
    <source>
        <strain evidence="2">Wild A</strain>
    </source>
</reference>
<keyword evidence="3" id="KW-1185">Reference proteome</keyword>
<protein>
    <submittedName>
        <fullName evidence="2">1082_t:CDS:1</fullName>
    </submittedName>
</protein>
<evidence type="ECO:0000313" key="3">
    <source>
        <dbReference type="Proteomes" id="UP001153678"/>
    </source>
</evidence>
<evidence type="ECO:0000313" key="2">
    <source>
        <dbReference type="EMBL" id="CAI2178501.1"/>
    </source>
</evidence>
<dbReference type="CDD" id="cd11709">
    <property type="entry name" value="SPRY"/>
    <property type="match status" value="1"/>
</dbReference>
<dbReference type="OrthoDB" id="6359816at2759"/>
<dbReference type="InterPro" id="IPR001870">
    <property type="entry name" value="B30.2/SPRY"/>
</dbReference>
<dbReference type="InterPro" id="IPR011333">
    <property type="entry name" value="SKP1/BTB/POZ_sf"/>
</dbReference>
<organism evidence="2 3">
    <name type="scientific">Funneliformis geosporum</name>
    <dbReference type="NCBI Taxonomy" id="1117311"/>
    <lineage>
        <taxon>Eukaryota</taxon>
        <taxon>Fungi</taxon>
        <taxon>Fungi incertae sedis</taxon>
        <taxon>Mucoromycota</taxon>
        <taxon>Glomeromycotina</taxon>
        <taxon>Glomeromycetes</taxon>
        <taxon>Glomerales</taxon>
        <taxon>Glomeraceae</taxon>
        <taxon>Funneliformis</taxon>
    </lineage>
</organism>
<dbReference type="Proteomes" id="UP001153678">
    <property type="component" value="Unassembled WGS sequence"/>
</dbReference>
<dbReference type="PROSITE" id="PS50188">
    <property type="entry name" value="B302_SPRY"/>
    <property type="match status" value="1"/>
</dbReference>
<dbReference type="Gene3D" id="2.60.120.920">
    <property type="match status" value="1"/>
</dbReference>
<evidence type="ECO:0000259" key="1">
    <source>
        <dbReference type="PROSITE" id="PS50188"/>
    </source>
</evidence>
<dbReference type="Pfam" id="PF00622">
    <property type="entry name" value="SPRY"/>
    <property type="match status" value="1"/>
</dbReference>
<dbReference type="SUPFAM" id="SSF49899">
    <property type="entry name" value="Concanavalin A-like lectins/glucanases"/>
    <property type="match status" value="1"/>
</dbReference>
<dbReference type="AlphaFoldDB" id="A0A9W4X107"/>
<dbReference type="SUPFAM" id="SSF54695">
    <property type="entry name" value="POZ domain"/>
    <property type="match status" value="1"/>
</dbReference>
<name>A0A9W4X107_9GLOM</name>
<proteinExistence type="predicted"/>
<comment type="caution">
    <text evidence="2">The sequence shown here is derived from an EMBL/GenBank/DDBJ whole genome shotgun (WGS) entry which is preliminary data.</text>
</comment>
<dbReference type="InterPro" id="IPR013320">
    <property type="entry name" value="ConA-like_dom_sf"/>
</dbReference>